<evidence type="ECO:0000259" key="2">
    <source>
        <dbReference type="Pfam" id="PF13087"/>
    </source>
</evidence>
<evidence type="ECO:0000313" key="4">
    <source>
        <dbReference type="Proteomes" id="UP000799538"/>
    </source>
</evidence>
<dbReference type="InterPro" id="IPR047187">
    <property type="entry name" value="SF1_C_Upf1"/>
</dbReference>
<feature type="domain" description="DNA2/NAM7 helicase-like C-terminal" evidence="2">
    <location>
        <begin position="903"/>
        <end position="1114"/>
    </location>
</feature>
<sequence>MFTQESTRKELRDLMTARIRSEYISHIQSARTGFLEEHPFLDQQVDLSSRTFSDRIDKSPTPSTKETSRARNRMEDNSFKTPQSSAIALRISRYSEVGTTKLRSAQDPLAEFSRASPNGVPTTDEVSQLIFGSNSENGPQAVRDSSATLTLHAPSGHAAVGRISITLPNTADTPSDVCLVYLGFDCFNLLQELVIGEDESGPLQVPIAGGRKGTKDCARGRKVITIFCAHRGTVEGLSDDEYDTARNIETKKQLRALLHGGIRISMLVEAPLAEHLQEFNAYILSELRWGPDFLRYLPDGQRSYPHAKEIVLRRERPGVRLAATNVFSSLAEWFSVIAMGFRWITEIELLEDSQPMKDARLCLFKHSGHVENLEAFHGVLLRGSARFSVGDRVDIRFKRQGQLADANPKHCALTWTARVMEQSQSMDNQHRSIHMKGPDRIRAEKELAGIRTEEAETMEKEFEPMEEPWNFFDHGIFKPLAVLDDVKTDEDLAAYLKDESNIFAVDVEPIEDDTMLQRFDNAMPGLKRRIRLEAGCCPQGLGATIMLILGFPKEDLPRIDFYEGVAESATGHMGTLEAAQLEFIASLRSMTCGVACLQGPAGVGKTFTQTIAVAPHCAKPLDEGCLDSSCSRPLQTTPVTSKVRFGCPILALAHSHENVDLQTKALDVSLSKVVMMRFPKRYLAELDKRGMEDLLQASSDVDEVKAGMFLARSGGRTWQGLFNSLKTRTRGDRVIPDSIKDDMYVYSMGVAIHIALGLPLHRSLQQDPHVQDLLQTNLAKGTQRFKHVRALLIESDRLPSGKVLDPKKQVRLKDGMRDVRHFVLRVADAVSMTASQSLASHTYEYLCPTVIVIDEAPKIPEALLFAIRGVYPGCQRFLLAGDKCQIGVHVDQHQEDMPTVAQYRRSFFERAINLGYTNTSLNVTYRFNSTLANLSRIWYGPSFRSVQITEQHPHHLRYQKVASQAFGTTNSLIVVNVKDGSTGESRVGNSRTNRLNARAVAKIYERLLTSHDPTQAPYEPCDIGVLTPYGAQCIKLRDELLSVACRLRPKAALPDHEQYKRNVRALTINLAQGHEFDVGILDMTVSKHLGFVPDPQRLCVATTRARFGLVIVADWDAVKIAALNDTRYDSCQKFRKLIMHMDKNAVF</sequence>
<keyword evidence="3" id="KW-0378">Hydrolase</keyword>
<dbReference type="CDD" id="cd18808">
    <property type="entry name" value="SF1_C_Upf1"/>
    <property type="match status" value="1"/>
</dbReference>
<name>A0A6A6G2Y9_9PEZI</name>
<dbReference type="SUPFAM" id="SSF52540">
    <property type="entry name" value="P-loop containing nucleoside triphosphate hydrolases"/>
    <property type="match status" value="1"/>
</dbReference>
<dbReference type="InterPro" id="IPR045055">
    <property type="entry name" value="DNA2/NAM7-like"/>
</dbReference>
<feature type="compositionally biased region" description="Basic and acidic residues" evidence="1">
    <location>
        <begin position="66"/>
        <end position="78"/>
    </location>
</feature>
<keyword evidence="4" id="KW-1185">Reference proteome</keyword>
<protein>
    <submittedName>
        <fullName evidence="3">P-loop containing nucleoside triphosphate hydrolase protein</fullName>
    </submittedName>
</protein>
<evidence type="ECO:0000313" key="3">
    <source>
        <dbReference type="EMBL" id="KAF2220115.1"/>
    </source>
</evidence>
<proteinExistence type="predicted"/>
<dbReference type="PANTHER" id="PTHR10887">
    <property type="entry name" value="DNA2/NAM7 HELICASE FAMILY"/>
    <property type="match status" value="1"/>
</dbReference>
<dbReference type="Proteomes" id="UP000799538">
    <property type="component" value="Unassembled WGS sequence"/>
</dbReference>
<dbReference type="InterPro" id="IPR027417">
    <property type="entry name" value="P-loop_NTPase"/>
</dbReference>
<accession>A0A6A6G2Y9</accession>
<dbReference type="GO" id="GO:0016787">
    <property type="term" value="F:hydrolase activity"/>
    <property type="evidence" value="ECO:0007669"/>
    <property type="project" value="UniProtKB-KW"/>
</dbReference>
<gene>
    <name evidence="3" type="ORF">BDZ85DRAFT_284554</name>
</gene>
<dbReference type="AlphaFoldDB" id="A0A6A6G2Y9"/>
<dbReference type="EMBL" id="ML992513">
    <property type="protein sequence ID" value="KAF2220115.1"/>
    <property type="molecule type" value="Genomic_DNA"/>
</dbReference>
<reference evidence="4" key="1">
    <citation type="journal article" date="2020" name="Stud. Mycol.">
        <title>101 Dothideomycetes genomes: A test case for predicting lifestyles and emergence of pathogens.</title>
        <authorList>
            <person name="Haridas S."/>
            <person name="Albert R."/>
            <person name="Binder M."/>
            <person name="Bloem J."/>
            <person name="LaButti K."/>
            <person name="Salamov A."/>
            <person name="Andreopoulos B."/>
            <person name="Baker S."/>
            <person name="Barry K."/>
            <person name="Bills G."/>
            <person name="Bluhm B."/>
            <person name="Cannon C."/>
            <person name="Castanera R."/>
            <person name="Culley D."/>
            <person name="Daum C."/>
            <person name="Ezra D."/>
            <person name="Gonzalez J."/>
            <person name="Henrissat B."/>
            <person name="Kuo A."/>
            <person name="Liang C."/>
            <person name="Lipzen A."/>
            <person name="Lutzoni F."/>
            <person name="Magnuson J."/>
            <person name="Mondo S."/>
            <person name="Nolan M."/>
            <person name="Ohm R."/>
            <person name="Pangilinan J."/>
            <person name="Park H.-J."/>
            <person name="Ramirez L."/>
            <person name="Alfaro M."/>
            <person name="Sun H."/>
            <person name="Tritt A."/>
            <person name="Yoshinaga Y."/>
            <person name="Zwiers L.-H."/>
            <person name="Turgeon B."/>
            <person name="Goodwin S."/>
            <person name="Spatafora J."/>
            <person name="Crous P."/>
            <person name="Grigoriev I."/>
        </authorList>
    </citation>
    <scope>NUCLEOTIDE SEQUENCE [LARGE SCALE GENOMIC DNA]</scope>
    <source>
        <strain evidence="4">CECT 20119</strain>
    </source>
</reference>
<dbReference type="Gene3D" id="3.40.50.300">
    <property type="entry name" value="P-loop containing nucleotide triphosphate hydrolases"/>
    <property type="match status" value="2"/>
</dbReference>
<organism evidence="3 4">
    <name type="scientific">Elsinoe ampelina</name>
    <dbReference type="NCBI Taxonomy" id="302913"/>
    <lineage>
        <taxon>Eukaryota</taxon>
        <taxon>Fungi</taxon>
        <taxon>Dikarya</taxon>
        <taxon>Ascomycota</taxon>
        <taxon>Pezizomycotina</taxon>
        <taxon>Dothideomycetes</taxon>
        <taxon>Dothideomycetidae</taxon>
        <taxon>Myriangiales</taxon>
        <taxon>Elsinoaceae</taxon>
        <taxon>Elsinoe</taxon>
    </lineage>
</organism>
<dbReference type="Pfam" id="PF13087">
    <property type="entry name" value="AAA_12"/>
    <property type="match status" value="1"/>
</dbReference>
<dbReference type="PANTHER" id="PTHR10887:SF495">
    <property type="entry name" value="HELICASE SENATAXIN ISOFORM X1-RELATED"/>
    <property type="match status" value="1"/>
</dbReference>
<dbReference type="InterPro" id="IPR041679">
    <property type="entry name" value="DNA2/NAM7-like_C"/>
</dbReference>
<evidence type="ECO:0000256" key="1">
    <source>
        <dbReference type="SAM" id="MobiDB-lite"/>
    </source>
</evidence>
<feature type="region of interest" description="Disordered" evidence="1">
    <location>
        <begin position="51"/>
        <end position="82"/>
    </location>
</feature>
<dbReference type="OrthoDB" id="6513042at2759"/>